<keyword evidence="1 3" id="KW-0378">Hydrolase</keyword>
<dbReference type="GO" id="GO:0006564">
    <property type="term" value="P:L-serine biosynthetic process"/>
    <property type="evidence" value="ECO:0007669"/>
    <property type="project" value="UniProtKB-UniRule"/>
</dbReference>
<proteinExistence type="inferred from homology"/>
<dbReference type="AlphaFoldDB" id="A0A1E5LF75"/>
<dbReference type="InterPro" id="IPR051400">
    <property type="entry name" value="HAD-like_hydrolase"/>
</dbReference>
<comment type="cofactor">
    <cofactor evidence="3">
        <name>Mg(2+)</name>
        <dbReference type="ChEBI" id="CHEBI:18420"/>
    </cofactor>
    <cofactor evidence="3">
        <name>Co(2+)</name>
        <dbReference type="ChEBI" id="CHEBI:48828"/>
    </cofactor>
</comment>
<dbReference type="InterPro" id="IPR036412">
    <property type="entry name" value="HAD-like_sf"/>
</dbReference>
<dbReference type="NCBIfam" id="TIGR01509">
    <property type="entry name" value="HAD-SF-IA-v3"/>
    <property type="match status" value="1"/>
</dbReference>
<dbReference type="Pfam" id="PF00702">
    <property type="entry name" value="Hydrolase"/>
    <property type="match status" value="1"/>
</dbReference>
<dbReference type="RefSeq" id="WP_069717180.1">
    <property type="nucleotide sequence ID" value="NZ_MJEH01000022.1"/>
</dbReference>
<organism evidence="4 5">
    <name type="scientific">Bacillus solimangrovi</name>
    <dbReference type="NCBI Taxonomy" id="1305675"/>
    <lineage>
        <taxon>Bacteria</taxon>
        <taxon>Bacillati</taxon>
        <taxon>Bacillota</taxon>
        <taxon>Bacilli</taxon>
        <taxon>Bacillales</taxon>
        <taxon>Bacillaceae</taxon>
        <taxon>Bacillus</taxon>
    </lineage>
</organism>
<dbReference type="PANTHER" id="PTHR46470">
    <property type="entry name" value="N-ACYLNEURAMINATE-9-PHOSPHATASE"/>
    <property type="match status" value="1"/>
</dbReference>
<keyword evidence="2 3" id="KW-0460">Magnesium</keyword>
<sequence length="258" mass="29416">MKTLIFDLDDTLLWDAKSVKTAFEKTCQLATEKYQLNAEEFENAVREAARELYQSYETFAFTQMIGINPFEGLWGNFGDDEENFNKLSALVPQYRKNAWINGLKKMGINDEAFGEELAEIFPQKRRESPFVYEETFDILDKLTGTYQLILLTNGSPELQNEKLTITPEIAPYFDHIIISGAFGRGKPDPTIFEHVLSKAGIDTTDALMVGDNLLTDIKGANAVGMKSVWINRHNKKNETEIKPTYEIKSLHELFNILN</sequence>
<dbReference type="SUPFAM" id="SSF56784">
    <property type="entry name" value="HAD-like"/>
    <property type="match status" value="1"/>
</dbReference>
<dbReference type="SFLD" id="SFLDS00003">
    <property type="entry name" value="Haloacid_Dehalogenase"/>
    <property type="match status" value="1"/>
</dbReference>
<comment type="similarity">
    <text evidence="3">Belongs to the HAD-like hydrolase superfamily.</text>
</comment>
<comment type="catalytic activity">
    <reaction evidence="3">
        <text>O-phospho-L-serine + H2O = L-serine + phosphate</text>
        <dbReference type="Rhea" id="RHEA:21208"/>
        <dbReference type="ChEBI" id="CHEBI:15377"/>
        <dbReference type="ChEBI" id="CHEBI:33384"/>
        <dbReference type="ChEBI" id="CHEBI:43474"/>
        <dbReference type="ChEBI" id="CHEBI:57524"/>
        <dbReference type="EC" id="3.1.3.3"/>
    </reaction>
</comment>
<dbReference type="HAMAP" id="MF_02240">
    <property type="entry name" value="PSP"/>
    <property type="match status" value="1"/>
</dbReference>
<dbReference type="SFLD" id="SFLDG01135">
    <property type="entry name" value="C1.5.6:_HAD__Beta-PGM__Phospha"/>
    <property type="match status" value="1"/>
</dbReference>
<dbReference type="OrthoDB" id="9809962at2"/>
<comment type="catalytic activity">
    <reaction evidence="3">
        <text>O-phospho-D-serine + H2O = D-serine + phosphate</text>
        <dbReference type="Rhea" id="RHEA:24873"/>
        <dbReference type="ChEBI" id="CHEBI:15377"/>
        <dbReference type="ChEBI" id="CHEBI:35247"/>
        <dbReference type="ChEBI" id="CHEBI:43474"/>
        <dbReference type="ChEBI" id="CHEBI:58680"/>
        <dbReference type="EC" id="3.1.3.3"/>
    </reaction>
</comment>
<keyword evidence="5" id="KW-1185">Reference proteome</keyword>
<dbReference type="EC" id="3.1.3.3" evidence="3"/>
<evidence type="ECO:0000256" key="3">
    <source>
        <dbReference type="HAMAP-Rule" id="MF_02240"/>
    </source>
</evidence>
<keyword evidence="3" id="KW-0718">Serine biosynthesis</keyword>
<dbReference type="InterPro" id="IPR023214">
    <property type="entry name" value="HAD_sf"/>
</dbReference>
<dbReference type="Gene3D" id="1.20.120.1600">
    <property type="match status" value="1"/>
</dbReference>
<dbReference type="PANTHER" id="PTHR46470:SF3">
    <property type="entry name" value="N-ACYLNEURAMINATE-9-PHOSPHATASE"/>
    <property type="match status" value="1"/>
</dbReference>
<dbReference type="Proteomes" id="UP000095209">
    <property type="component" value="Unassembled WGS sequence"/>
</dbReference>
<dbReference type="EMBL" id="MJEH01000022">
    <property type="protein sequence ID" value="OEH92738.1"/>
    <property type="molecule type" value="Genomic_DNA"/>
</dbReference>
<dbReference type="Gene3D" id="3.40.50.1000">
    <property type="entry name" value="HAD superfamily/HAD-like"/>
    <property type="match status" value="1"/>
</dbReference>
<protein>
    <recommendedName>
        <fullName evidence="3">Phosphoserine phosphatase</fullName>
        <shortName evidence="3">PSP</shortName>
        <ecNumber evidence="3">3.1.3.3</ecNumber>
    </recommendedName>
</protein>
<evidence type="ECO:0000313" key="5">
    <source>
        <dbReference type="Proteomes" id="UP000095209"/>
    </source>
</evidence>
<keyword evidence="3" id="KW-0170">Cobalt</keyword>
<reference evidence="4 5" key="1">
    <citation type="submission" date="2016-08" db="EMBL/GenBank/DDBJ databases">
        <title>Genome of Bacillus solimangrovi GH2-4.</title>
        <authorList>
            <person name="Lim S."/>
            <person name="Kim B.-C."/>
        </authorList>
    </citation>
    <scope>NUCLEOTIDE SEQUENCE [LARGE SCALE GENOMIC DNA]</scope>
    <source>
        <strain evidence="4 5">GH2-4</strain>
    </source>
</reference>
<keyword evidence="3" id="KW-0028">Amino-acid biosynthesis</keyword>
<comment type="function">
    <text evidence="3">Catalyzes the last step of the phosphorylated serine biosynthetic pathway, i.e. dephosphorylation of O-phospho-L-serine to form L-serine.</text>
</comment>
<gene>
    <name evidence="4" type="ORF">BFG57_01680</name>
</gene>
<accession>A0A1E5LF75</accession>
<evidence type="ECO:0000313" key="4">
    <source>
        <dbReference type="EMBL" id="OEH92738.1"/>
    </source>
</evidence>
<comment type="pathway">
    <text evidence="3">Amino-acid biosynthesis; L-serine biosynthesis; L-serine from 3-phospho-D-glycerate: step 3/3.</text>
</comment>
<comment type="caution">
    <text evidence="4">The sequence shown here is derived from an EMBL/GenBank/DDBJ whole genome shotgun (WGS) entry which is preliminary data.</text>
</comment>
<dbReference type="SFLD" id="SFLDG01129">
    <property type="entry name" value="C1.5:_HAD__Beta-PGM__Phosphata"/>
    <property type="match status" value="1"/>
</dbReference>
<evidence type="ECO:0000256" key="1">
    <source>
        <dbReference type="ARBA" id="ARBA00022801"/>
    </source>
</evidence>
<dbReference type="InterPro" id="IPR006439">
    <property type="entry name" value="HAD-SF_hydro_IA"/>
</dbReference>
<dbReference type="STRING" id="1305675.BFG57_01680"/>
<dbReference type="InterPro" id="IPR044266">
    <property type="entry name" value="PSP_YsaA"/>
</dbReference>
<dbReference type="GO" id="GO:0036424">
    <property type="term" value="F:L-phosphoserine phosphatase activity"/>
    <property type="evidence" value="ECO:0007669"/>
    <property type="project" value="UniProtKB-UniRule"/>
</dbReference>
<evidence type="ECO:0000256" key="2">
    <source>
        <dbReference type="ARBA" id="ARBA00022842"/>
    </source>
</evidence>
<dbReference type="NCBIfam" id="TIGR01549">
    <property type="entry name" value="HAD-SF-IA-v1"/>
    <property type="match status" value="1"/>
</dbReference>
<name>A0A1E5LF75_9BACI</name>